<dbReference type="InterPro" id="IPR002611">
    <property type="entry name" value="IstB_ATP-bd"/>
</dbReference>
<dbReference type="RefSeq" id="WP_062445987.1">
    <property type="nucleotide sequence ID" value="NZ_BMCJ01000003.1"/>
</dbReference>
<gene>
    <name evidence="2" type="ORF">GCM10007216_19840</name>
</gene>
<dbReference type="EMBL" id="BMCJ01000003">
    <property type="protein sequence ID" value="GGC89092.1"/>
    <property type="molecule type" value="Genomic_DNA"/>
</dbReference>
<organism evidence="2 3">
    <name type="scientific">Thalassobacillus devorans</name>
    <dbReference type="NCBI Taxonomy" id="279813"/>
    <lineage>
        <taxon>Bacteria</taxon>
        <taxon>Bacillati</taxon>
        <taxon>Bacillota</taxon>
        <taxon>Bacilli</taxon>
        <taxon>Bacillales</taxon>
        <taxon>Bacillaceae</taxon>
        <taxon>Thalassobacillus</taxon>
    </lineage>
</organism>
<dbReference type="InterPro" id="IPR027417">
    <property type="entry name" value="P-loop_NTPase"/>
</dbReference>
<dbReference type="Proteomes" id="UP000619534">
    <property type="component" value="Unassembled WGS sequence"/>
</dbReference>
<protein>
    <recommendedName>
        <fullName evidence="1">IstB-like ATP-binding domain-containing protein</fullName>
    </recommendedName>
</protein>
<evidence type="ECO:0000259" key="1">
    <source>
        <dbReference type="Pfam" id="PF01695"/>
    </source>
</evidence>
<name>A0ABQ1P211_9BACI</name>
<evidence type="ECO:0000313" key="3">
    <source>
        <dbReference type="Proteomes" id="UP000619534"/>
    </source>
</evidence>
<evidence type="ECO:0000313" key="2">
    <source>
        <dbReference type="EMBL" id="GGC89092.1"/>
    </source>
</evidence>
<sequence>MKCSKCEGGWIQGENGSILCNCLLEENLEKLVRNSGAPFKLFKQINQLEEMNLKNPLSEEATNQQFVKGLVTKDLPINNLIDNEARFVFRGYPGSGKSQLATTIAIEAIKSNFERNFARDVNLPIFTFVDIRKLLNQYFMEDAHKERADITNQIKKSKILIIDDIGVESHLDANGSIVLKNKVSNLILEYVETIVRDFCGLIIVTTNLGMDLRPVYQNFSQRLADTLFPSIEKNHGMENTFYYSFVKEEDESFRRKYLPVQLPI</sequence>
<feature type="domain" description="IstB-like ATP-binding" evidence="1">
    <location>
        <begin position="73"/>
        <end position="179"/>
    </location>
</feature>
<keyword evidence="3" id="KW-1185">Reference proteome</keyword>
<accession>A0ABQ1P211</accession>
<dbReference type="Pfam" id="PF01695">
    <property type="entry name" value="IstB_IS21"/>
    <property type="match status" value="1"/>
</dbReference>
<dbReference type="SUPFAM" id="SSF52540">
    <property type="entry name" value="P-loop containing nucleoside triphosphate hydrolases"/>
    <property type="match status" value="1"/>
</dbReference>
<comment type="caution">
    <text evidence="2">The sequence shown here is derived from an EMBL/GenBank/DDBJ whole genome shotgun (WGS) entry which is preliminary data.</text>
</comment>
<proteinExistence type="predicted"/>
<dbReference type="Gene3D" id="3.40.50.300">
    <property type="entry name" value="P-loop containing nucleotide triphosphate hydrolases"/>
    <property type="match status" value="1"/>
</dbReference>
<reference evidence="3" key="1">
    <citation type="journal article" date="2019" name="Int. J. Syst. Evol. Microbiol.">
        <title>The Global Catalogue of Microorganisms (GCM) 10K type strain sequencing project: providing services to taxonomists for standard genome sequencing and annotation.</title>
        <authorList>
            <consortium name="The Broad Institute Genomics Platform"/>
            <consortium name="The Broad Institute Genome Sequencing Center for Infectious Disease"/>
            <person name="Wu L."/>
            <person name="Ma J."/>
        </authorList>
    </citation>
    <scope>NUCLEOTIDE SEQUENCE [LARGE SCALE GENOMIC DNA]</scope>
    <source>
        <strain evidence="3">CCM 7282</strain>
    </source>
</reference>